<keyword evidence="1" id="KW-0812">Transmembrane</keyword>
<dbReference type="EMBL" id="QGTT01000003">
    <property type="protein sequence ID" value="PWW14342.1"/>
    <property type="molecule type" value="Genomic_DNA"/>
</dbReference>
<dbReference type="InterPro" id="IPR021732">
    <property type="entry name" value="DUF3301"/>
</dbReference>
<evidence type="ECO:0000256" key="1">
    <source>
        <dbReference type="SAM" id="Phobius"/>
    </source>
</evidence>
<dbReference type="Pfam" id="PF11743">
    <property type="entry name" value="DUF3301"/>
    <property type="match status" value="1"/>
</dbReference>
<keyword evidence="1" id="KW-0472">Membrane</keyword>
<comment type="caution">
    <text evidence="2">The sequence shown here is derived from an EMBL/GenBank/DDBJ whole genome shotgun (WGS) entry which is preliminary data.</text>
</comment>
<protein>
    <submittedName>
        <fullName evidence="2">Uncharacterized protein DUF3301</fullName>
    </submittedName>
</protein>
<dbReference type="Proteomes" id="UP000246964">
    <property type="component" value="Unassembled WGS sequence"/>
</dbReference>
<accession>A0A317QAQ7</accession>
<sequence>MQLSDAMLLIFIGFIIFLFWQGRRQAEQARRYAAAYCKNHQLQLLDIAWQAGRPARFERHWGWRSSYQFAFSSDGESRYEGELVMLNLRLLEVNTPAYRLPD</sequence>
<evidence type="ECO:0000313" key="2">
    <source>
        <dbReference type="EMBL" id="PWW14342.1"/>
    </source>
</evidence>
<evidence type="ECO:0000313" key="3">
    <source>
        <dbReference type="Proteomes" id="UP000246964"/>
    </source>
</evidence>
<name>A0A317QAQ7_9GAMM</name>
<feature type="transmembrane region" description="Helical" evidence="1">
    <location>
        <begin position="6"/>
        <end position="22"/>
    </location>
</feature>
<keyword evidence="1" id="KW-1133">Transmembrane helix</keyword>
<dbReference type="OrthoDB" id="5959530at2"/>
<organism evidence="2 3">
    <name type="scientific">Pseudidiomarina maritima</name>
    <dbReference type="NCBI Taxonomy" id="519453"/>
    <lineage>
        <taxon>Bacteria</taxon>
        <taxon>Pseudomonadati</taxon>
        <taxon>Pseudomonadota</taxon>
        <taxon>Gammaproteobacteria</taxon>
        <taxon>Alteromonadales</taxon>
        <taxon>Idiomarinaceae</taxon>
        <taxon>Pseudidiomarina</taxon>
    </lineage>
</organism>
<keyword evidence="3" id="KW-1185">Reference proteome</keyword>
<dbReference type="AlphaFoldDB" id="A0A317QAQ7"/>
<reference evidence="2 3" key="1">
    <citation type="submission" date="2018-05" db="EMBL/GenBank/DDBJ databases">
        <title>Freshwater and sediment microbial communities from various areas in North America, analyzing microbe dynamics in response to fracking.</title>
        <authorList>
            <person name="Lamendella R."/>
        </authorList>
    </citation>
    <scope>NUCLEOTIDE SEQUENCE [LARGE SCALE GENOMIC DNA]</scope>
    <source>
        <strain evidence="2 3">125B1</strain>
    </source>
</reference>
<gene>
    <name evidence="2" type="ORF">DET45_10334</name>
</gene>
<dbReference type="RefSeq" id="WP_110075242.1">
    <property type="nucleotide sequence ID" value="NZ_QGTT01000003.1"/>
</dbReference>
<proteinExistence type="predicted"/>